<dbReference type="OrthoDB" id="7691500at2"/>
<keyword evidence="1" id="KW-1133">Transmembrane helix</keyword>
<evidence type="ECO:0000256" key="1">
    <source>
        <dbReference type="SAM" id="Phobius"/>
    </source>
</evidence>
<dbReference type="AlphaFoldDB" id="A0A2G5KAW7"/>
<dbReference type="InterPro" id="IPR036596">
    <property type="entry name" value="Cyt-C_aa3_sf"/>
</dbReference>
<evidence type="ECO:0000259" key="2">
    <source>
        <dbReference type="Pfam" id="PF07835"/>
    </source>
</evidence>
<keyword evidence="1" id="KW-0812">Transmembrane</keyword>
<sequence>MAEKHKHGSMDISAQEAAFDGFIKWSIRISGFSIGCLIFMALFTS</sequence>
<dbReference type="Proteomes" id="UP000231516">
    <property type="component" value="Unassembled WGS sequence"/>
</dbReference>
<dbReference type="EMBL" id="MDGM01000007">
    <property type="protein sequence ID" value="PIB26202.1"/>
    <property type="molecule type" value="Genomic_DNA"/>
</dbReference>
<evidence type="ECO:0000313" key="4">
    <source>
        <dbReference type="Proteomes" id="UP000231516"/>
    </source>
</evidence>
<gene>
    <name evidence="3" type="ORF">BFP76_14315</name>
</gene>
<comment type="caution">
    <text evidence="3">The sequence shown here is derived from an EMBL/GenBank/DDBJ whole genome shotgun (WGS) entry which is preliminary data.</text>
</comment>
<keyword evidence="4" id="KW-1185">Reference proteome</keyword>
<dbReference type="InterPro" id="IPR012422">
    <property type="entry name" value="Cyt_c_oxidase_su4_bac-aa3"/>
</dbReference>
<reference evidence="3 4" key="1">
    <citation type="submission" date="2016-08" db="EMBL/GenBank/DDBJ databases">
        <title>Draft genome of Amylibacter sp. strain 4G11.</title>
        <authorList>
            <person name="Wong S.-K."/>
            <person name="Hamasaki K."/>
            <person name="Yoshizawa S."/>
        </authorList>
    </citation>
    <scope>NUCLEOTIDE SEQUENCE [LARGE SCALE GENOMIC DNA]</scope>
    <source>
        <strain evidence="3 4">4G11</strain>
    </source>
</reference>
<name>A0A2G5KAW7_9RHOB</name>
<accession>A0A2G5KAW7</accession>
<evidence type="ECO:0000313" key="3">
    <source>
        <dbReference type="EMBL" id="PIB26202.1"/>
    </source>
</evidence>
<keyword evidence="1" id="KW-0472">Membrane</keyword>
<protein>
    <submittedName>
        <fullName evidence="3">Cytochrome C oxidase subunit IV</fullName>
    </submittedName>
</protein>
<organism evidence="3 4">
    <name type="scientific">Paramylibacter kogurei</name>
    <dbReference type="NCBI Taxonomy" id="1889778"/>
    <lineage>
        <taxon>Bacteria</taxon>
        <taxon>Pseudomonadati</taxon>
        <taxon>Pseudomonadota</taxon>
        <taxon>Alphaproteobacteria</taxon>
        <taxon>Rhodobacterales</taxon>
        <taxon>Paracoccaceae</taxon>
        <taxon>Paramylibacter</taxon>
    </lineage>
</organism>
<feature type="domain" description="Cytochrome c oxidase subunit IV bacterial aa3 type" evidence="2">
    <location>
        <begin position="5"/>
        <end position="43"/>
    </location>
</feature>
<dbReference type="Gene3D" id="1.20.5.160">
    <property type="entry name" value="Bacterial aa3 type cytochrome c oxidase subunit IV"/>
    <property type="match status" value="1"/>
</dbReference>
<feature type="transmembrane region" description="Helical" evidence="1">
    <location>
        <begin position="25"/>
        <end position="43"/>
    </location>
</feature>
<dbReference type="Pfam" id="PF07835">
    <property type="entry name" value="COX4_pro_2"/>
    <property type="match status" value="1"/>
</dbReference>
<dbReference type="SUPFAM" id="SSF81469">
    <property type="entry name" value="Bacterial aa3 type cytochrome c oxidase subunit IV"/>
    <property type="match status" value="1"/>
</dbReference>
<proteinExistence type="predicted"/>
<dbReference type="RefSeq" id="WP_099591875.1">
    <property type="nucleotide sequence ID" value="NZ_MDGM01000007.1"/>
</dbReference>